<dbReference type="GO" id="GO:0030247">
    <property type="term" value="F:polysaccharide binding"/>
    <property type="evidence" value="ECO:0007669"/>
    <property type="project" value="UniProtKB-UniRule"/>
</dbReference>
<keyword evidence="6" id="KW-0119">Carbohydrate metabolism</keyword>
<dbReference type="GO" id="GO:0008843">
    <property type="term" value="F:endochitinase activity"/>
    <property type="evidence" value="ECO:0007669"/>
    <property type="project" value="UniProtKB-EC"/>
</dbReference>
<protein>
    <recommendedName>
        <fullName evidence="3">chitinase</fullName>
        <ecNumber evidence="3">3.2.1.14</ecNumber>
    </recommendedName>
</protein>
<keyword evidence="11" id="KW-0732">Signal</keyword>
<dbReference type="Pfam" id="PF00041">
    <property type="entry name" value="fn3"/>
    <property type="match status" value="2"/>
</dbReference>
<proteinExistence type="inferred from homology"/>
<feature type="domain" description="Fibronectin type-III" evidence="12">
    <location>
        <begin position="137"/>
        <end position="227"/>
    </location>
</feature>
<feature type="signal peptide" evidence="11">
    <location>
        <begin position="1"/>
        <end position="28"/>
    </location>
</feature>
<feature type="domain" description="CBM2" evidence="13">
    <location>
        <begin position="24"/>
        <end position="134"/>
    </location>
</feature>
<keyword evidence="16" id="KW-1185">Reference proteome</keyword>
<sequence length="753" mass="79848">MRRKWPLLVLTTAASLLLTLLVPGAAFAAAPTATFTKQGDWGSGWQGSYTIRNNGTAPMTSWKVEFDLPAPIAVGSFWDASLTRAGQHFTFSNLSWNGTIAPGGSVSFGFLGQPGGTAAEPQNCKLNGAPCGGDITPPSAPSGLRSISQTSTSLQLAWNPSADDVAVKDYRVFRSGVLVATISAPTTTATVTGLNASTSYTFTVSARDTSDNESAQSSALTTRTEPPDIVVPSTPANLRVTGTSGSTISLAWNASTDNSGQIKDYRVYEGTTIVATVAGTSTITTITGLQPNSPHTYTVTARDDANNESAKSSPVTGTTGPPDPIPAVKVGYFVQWGIYGRGYTIKNLDTTGAAAKLTHVNYAFGNLHPTQHTCLQGVTRGTSPNPNDPNQGDGAGDAEADYQRVFGAETSVDGVGDTWNQPLAGNFNQIKKLKAKHPHLKFLISLGGWTYSKYFSDAASTPAKRQALVRSCLDIYIKGNLPVVNGRGGAGAAAGVFDGIDMDWEWPNAEGHPGNHISPADKNNLTLLLQEFRTQLDALGAANGKDYLLTAFTPADPVKIDAGWDISRIFDYLDFANIQGYDFHGSGSDNSWEPNRTGHQANLYLDPDSPYTTDFSVDKAVMHYLNAGVNPKKLTIGLAFYGRGWQQVAAGGRNGEWQTAGGAAPGDFPEEAGIRGYKNIATAVPGCTVQHDTVAIATYCYTGNGGQWWSFDDAWSIQKKTEYIKAKGLLGGMIWEMTGDTGVLMTALDNGLR</sequence>
<dbReference type="PROSITE" id="PS00561">
    <property type="entry name" value="CBM2_A"/>
    <property type="match status" value="1"/>
</dbReference>
<dbReference type="SUPFAM" id="SSF51445">
    <property type="entry name" value="(Trans)glycosidases"/>
    <property type="match status" value="1"/>
</dbReference>
<dbReference type="SMART" id="SM00060">
    <property type="entry name" value="FN3"/>
    <property type="match status" value="2"/>
</dbReference>
<keyword evidence="8" id="KW-0624">Polysaccharide degradation</keyword>
<dbReference type="InterPro" id="IPR050314">
    <property type="entry name" value="Glycosyl_Hydrlase_18"/>
</dbReference>
<dbReference type="GO" id="GO:0000272">
    <property type="term" value="P:polysaccharide catabolic process"/>
    <property type="evidence" value="ECO:0007669"/>
    <property type="project" value="UniProtKB-KW"/>
</dbReference>
<evidence type="ECO:0000256" key="7">
    <source>
        <dbReference type="ARBA" id="ARBA00023295"/>
    </source>
</evidence>
<dbReference type="AlphaFoldDB" id="A0A919V610"/>
<evidence type="ECO:0000256" key="5">
    <source>
        <dbReference type="ARBA" id="ARBA00023024"/>
    </source>
</evidence>
<evidence type="ECO:0000256" key="10">
    <source>
        <dbReference type="SAM" id="MobiDB-lite"/>
    </source>
</evidence>
<keyword evidence="5" id="KW-0146">Chitin degradation</keyword>
<accession>A0A919V610</accession>
<feature type="domain" description="Fibronectin type-III" evidence="12">
    <location>
        <begin position="234"/>
        <end position="322"/>
    </location>
</feature>
<dbReference type="PROSITE" id="PS01095">
    <property type="entry name" value="GH18_1"/>
    <property type="match status" value="1"/>
</dbReference>
<name>A0A919V610_9ACTN</name>
<evidence type="ECO:0000259" key="12">
    <source>
        <dbReference type="PROSITE" id="PS50853"/>
    </source>
</evidence>
<dbReference type="Pfam" id="PF00553">
    <property type="entry name" value="CBM_2"/>
    <property type="match status" value="1"/>
</dbReference>
<dbReference type="InterPro" id="IPR001919">
    <property type="entry name" value="CBD2"/>
</dbReference>
<dbReference type="PANTHER" id="PTHR11177:SF317">
    <property type="entry name" value="CHITINASE 12-RELATED"/>
    <property type="match status" value="1"/>
</dbReference>
<dbReference type="InterPro" id="IPR017853">
    <property type="entry name" value="GH"/>
</dbReference>
<dbReference type="EMBL" id="BOOW01000009">
    <property type="protein sequence ID" value="GII91471.1"/>
    <property type="molecule type" value="Genomic_DNA"/>
</dbReference>
<evidence type="ECO:0000256" key="9">
    <source>
        <dbReference type="RuleBase" id="RU000489"/>
    </source>
</evidence>
<dbReference type="GO" id="GO:0008061">
    <property type="term" value="F:chitin binding"/>
    <property type="evidence" value="ECO:0007669"/>
    <property type="project" value="InterPro"/>
</dbReference>
<dbReference type="CDD" id="cd06548">
    <property type="entry name" value="GH18_chitinase"/>
    <property type="match status" value="1"/>
</dbReference>
<reference evidence="15" key="1">
    <citation type="submission" date="2021-01" db="EMBL/GenBank/DDBJ databases">
        <title>Whole genome shotgun sequence of Sinosporangium siamense NBRC 109515.</title>
        <authorList>
            <person name="Komaki H."/>
            <person name="Tamura T."/>
        </authorList>
    </citation>
    <scope>NUCLEOTIDE SEQUENCE</scope>
    <source>
        <strain evidence="15">NBRC 109515</strain>
    </source>
</reference>
<dbReference type="Pfam" id="PF00704">
    <property type="entry name" value="Glyco_hydro_18"/>
    <property type="match status" value="1"/>
</dbReference>
<dbReference type="Gene3D" id="2.60.40.10">
    <property type="entry name" value="Immunoglobulins"/>
    <property type="match status" value="2"/>
</dbReference>
<dbReference type="InterPro" id="IPR001223">
    <property type="entry name" value="Glyco_hydro18_cat"/>
</dbReference>
<gene>
    <name evidence="15" type="ORF">Ssi02_17020</name>
</gene>
<dbReference type="InterPro" id="IPR011583">
    <property type="entry name" value="Chitinase_II/V-like_cat"/>
</dbReference>
<dbReference type="GO" id="GO:0006032">
    <property type="term" value="P:chitin catabolic process"/>
    <property type="evidence" value="ECO:0007669"/>
    <property type="project" value="UniProtKB-KW"/>
</dbReference>
<dbReference type="EC" id="3.2.1.14" evidence="3"/>
<evidence type="ECO:0000259" key="13">
    <source>
        <dbReference type="PROSITE" id="PS51173"/>
    </source>
</evidence>
<dbReference type="PROSITE" id="PS50853">
    <property type="entry name" value="FN3"/>
    <property type="match status" value="2"/>
</dbReference>
<feature type="compositionally biased region" description="Polar residues" evidence="10">
    <location>
        <begin position="208"/>
        <end position="224"/>
    </location>
</feature>
<comment type="caution">
    <text evidence="15">The sequence shown here is derived from an EMBL/GenBank/DDBJ whole genome shotgun (WGS) entry which is preliminary data.</text>
</comment>
<dbReference type="SUPFAM" id="SSF49384">
    <property type="entry name" value="Carbohydrate-binding domain"/>
    <property type="match status" value="1"/>
</dbReference>
<dbReference type="InterPro" id="IPR001579">
    <property type="entry name" value="Glyco_hydro_18_chit_AS"/>
</dbReference>
<comment type="similarity">
    <text evidence="2">Belongs to the glycosyl hydrolase 18 family. Chitinase class II subfamily.</text>
</comment>
<dbReference type="InterPro" id="IPR013783">
    <property type="entry name" value="Ig-like_fold"/>
</dbReference>
<keyword evidence="7 9" id="KW-0326">Glycosidase</keyword>
<evidence type="ECO:0000256" key="8">
    <source>
        <dbReference type="ARBA" id="ARBA00023326"/>
    </source>
</evidence>
<dbReference type="InterPro" id="IPR012291">
    <property type="entry name" value="CBM2_carb-bd_dom_sf"/>
</dbReference>
<feature type="region of interest" description="Disordered" evidence="10">
    <location>
        <begin position="299"/>
        <end position="323"/>
    </location>
</feature>
<evidence type="ECO:0000256" key="11">
    <source>
        <dbReference type="SAM" id="SignalP"/>
    </source>
</evidence>
<feature type="compositionally biased region" description="Polar residues" evidence="10">
    <location>
        <begin position="307"/>
        <end position="319"/>
    </location>
</feature>
<feature type="domain" description="GH18" evidence="14">
    <location>
        <begin position="327"/>
        <end position="753"/>
    </location>
</feature>
<dbReference type="PROSITE" id="PS51173">
    <property type="entry name" value="CBM2"/>
    <property type="match status" value="1"/>
</dbReference>
<dbReference type="Proteomes" id="UP000606172">
    <property type="component" value="Unassembled WGS sequence"/>
</dbReference>
<dbReference type="PANTHER" id="PTHR11177">
    <property type="entry name" value="CHITINASE"/>
    <property type="match status" value="1"/>
</dbReference>
<keyword evidence="4 9" id="KW-0378">Hydrolase</keyword>
<evidence type="ECO:0000256" key="2">
    <source>
        <dbReference type="ARBA" id="ARBA00009121"/>
    </source>
</evidence>
<dbReference type="SUPFAM" id="SSF49265">
    <property type="entry name" value="Fibronectin type III"/>
    <property type="match status" value="1"/>
</dbReference>
<dbReference type="RefSeq" id="WP_204022899.1">
    <property type="nucleotide sequence ID" value="NZ_BOOW01000009.1"/>
</dbReference>
<evidence type="ECO:0000256" key="4">
    <source>
        <dbReference type="ARBA" id="ARBA00022801"/>
    </source>
</evidence>
<dbReference type="PROSITE" id="PS51910">
    <property type="entry name" value="GH18_2"/>
    <property type="match status" value="1"/>
</dbReference>
<dbReference type="SMART" id="SM00636">
    <property type="entry name" value="Glyco_18"/>
    <property type="match status" value="1"/>
</dbReference>
<dbReference type="InterPro" id="IPR036116">
    <property type="entry name" value="FN3_sf"/>
</dbReference>
<comment type="catalytic activity">
    <reaction evidence="1">
        <text>Random endo-hydrolysis of N-acetyl-beta-D-glucosaminide (1-&gt;4)-beta-linkages in chitin and chitodextrins.</text>
        <dbReference type="EC" id="3.2.1.14"/>
    </reaction>
</comment>
<evidence type="ECO:0000313" key="16">
    <source>
        <dbReference type="Proteomes" id="UP000606172"/>
    </source>
</evidence>
<feature type="region of interest" description="Disordered" evidence="10">
    <location>
        <begin position="208"/>
        <end position="229"/>
    </location>
</feature>
<dbReference type="SMART" id="SM00637">
    <property type="entry name" value="CBD_II"/>
    <property type="match status" value="1"/>
</dbReference>
<dbReference type="CDD" id="cd00063">
    <property type="entry name" value="FN3"/>
    <property type="match status" value="2"/>
</dbReference>
<evidence type="ECO:0000256" key="1">
    <source>
        <dbReference type="ARBA" id="ARBA00000822"/>
    </source>
</evidence>
<dbReference type="InterPro" id="IPR018366">
    <property type="entry name" value="CBM2_CS"/>
</dbReference>
<evidence type="ECO:0000256" key="3">
    <source>
        <dbReference type="ARBA" id="ARBA00012729"/>
    </source>
</evidence>
<feature type="chain" id="PRO_5037665518" description="chitinase" evidence="11">
    <location>
        <begin position="29"/>
        <end position="753"/>
    </location>
</feature>
<evidence type="ECO:0000256" key="6">
    <source>
        <dbReference type="ARBA" id="ARBA00023277"/>
    </source>
</evidence>
<dbReference type="SUPFAM" id="SSF54556">
    <property type="entry name" value="Chitinase insertion domain"/>
    <property type="match status" value="1"/>
</dbReference>
<dbReference type="InterPro" id="IPR008965">
    <property type="entry name" value="CBM2/CBM3_carb-bd_dom_sf"/>
</dbReference>
<dbReference type="Gene3D" id="2.60.40.290">
    <property type="match status" value="1"/>
</dbReference>
<dbReference type="InterPro" id="IPR003961">
    <property type="entry name" value="FN3_dom"/>
</dbReference>
<organism evidence="15 16">
    <name type="scientific">Sinosporangium siamense</name>
    <dbReference type="NCBI Taxonomy" id="1367973"/>
    <lineage>
        <taxon>Bacteria</taxon>
        <taxon>Bacillati</taxon>
        <taxon>Actinomycetota</taxon>
        <taxon>Actinomycetes</taxon>
        <taxon>Streptosporangiales</taxon>
        <taxon>Streptosporangiaceae</taxon>
        <taxon>Sinosporangium</taxon>
    </lineage>
</organism>
<evidence type="ECO:0000313" key="15">
    <source>
        <dbReference type="EMBL" id="GII91471.1"/>
    </source>
</evidence>
<dbReference type="Gene3D" id="3.20.20.80">
    <property type="entry name" value="Glycosidases"/>
    <property type="match status" value="1"/>
</dbReference>
<evidence type="ECO:0000259" key="14">
    <source>
        <dbReference type="PROSITE" id="PS51910"/>
    </source>
</evidence>
<dbReference type="Gene3D" id="3.10.50.10">
    <property type="match status" value="1"/>
</dbReference>
<dbReference type="InterPro" id="IPR029070">
    <property type="entry name" value="Chitinase_insertion_sf"/>
</dbReference>